<keyword evidence="1" id="KW-1133">Transmembrane helix</keyword>
<evidence type="ECO:0000313" key="4">
    <source>
        <dbReference type="EMBL" id="ODV55531.1"/>
    </source>
</evidence>
<dbReference type="EMBL" id="MECQ01000001">
    <property type="protein sequence ID" value="ODV55531.1"/>
    <property type="molecule type" value="Genomic_DNA"/>
</dbReference>
<dbReference type="InterPro" id="IPR015402">
    <property type="entry name" value="DUF1980"/>
</dbReference>
<dbReference type="Proteomes" id="UP000094784">
    <property type="component" value="Unassembled WGS sequence"/>
</dbReference>
<dbReference type="PANTHER" id="PTHR40047">
    <property type="entry name" value="UPF0703 PROTEIN YCGQ"/>
    <property type="match status" value="1"/>
</dbReference>
<dbReference type="OrthoDB" id="9770408at2"/>
<dbReference type="Pfam" id="PF21537">
    <property type="entry name" value="DUF1980_C"/>
    <property type="match status" value="1"/>
</dbReference>
<feature type="domain" description="DUF1980" evidence="2">
    <location>
        <begin position="9"/>
        <end position="123"/>
    </location>
</feature>
<reference evidence="4 5" key="1">
    <citation type="submission" date="2016-09" db="EMBL/GenBank/DDBJ databases">
        <title>Draft genome sequence of the soil isolate, Lysinibacillus fusiformis M5, a potential hypoxanthine producer.</title>
        <authorList>
            <person name="Gallegos-Monterrosa R."/>
            <person name="Maroti G."/>
            <person name="Balint B."/>
            <person name="Kovacs A.T."/>
        </authorList>
    </citation>
    <scope>NUCLEOTIDE SEQUENCE [LARGE SCALE GENOMIC DNA]</scope>
    <source>
        <strain evidence="4 5">M5</strain>
    </source>
</reference>
<feature type="transmembrane region" description="Helical" evidence="1">
    <location>
        <begin position="93"/>
        <end position="111"/>
    </location>
</feature>
<dbReference type="PANTHER" id="PTHR40047:SF1">
    <property type="entry name" value="UPF0703 PROTEIN YCGQ"/>
    <property type="match status" value="1"/>
</dbReference>
<dbReference type="Pfam" id="PF09323">
    <property type="entry name" value="DUF1980"/>
    <property type="match status" value="1"/>
</dbReference>
<feature type="transmembrane region" description="Helical" evidence="1">
    <location>
        <begin position="40"/>
        <end position="57"/>
    </location>
</feature>
<dbReference type="NCBIfam" id="TIGR03943">
    <property type="entry name" value="TIGR03943 family putative permease subunit"/>
    <property type="match status" value="1"/>
</dbReference>
<keyword evidence="1" id="KW-0472">Membrane</keyword>
<dbReference type="AlphaFoldDB" id="A0A1E4R519"/>
<protein>
    <submittedName>
        <fullName evidence="4">TIGR03943 family protein</fullName>
    </submittedName>
</protein>
<feature type="domain" description="DUF1980" evidence="3">
    <location>
        <begin position="166"/>
        <end position="301"/>
    </location>
</feature>
<dbReference type="RefSeq" id="WP_069480613.1">
    <property type="nucleotide sequence ID" value="NZ_KV766182.1"/>
</dbReference>
<proteinExistence type="predicted"/>
<comment type="caution">
    <text evidence="4">The sequence shown here is derived from an EMBL/GenBank/DDBJ whole genome shotgun (WGS) entry which is preliminary data.</text>
</comment>
<name>A0A1E4R519_9BACI</name>
<dbReference type="InterPro" id="IPR048447">
    <property type="entry name" value="DUF1980_C"/>
</dbReference>
<gene>
    <name evidence="4" type="ORF">BG258_06265</name>
</gene>
<evidence type="ECO:0000259" key="2">
    <source>
        <dbReference type="Pfam" id="PF09323"/>
    </source>
</evidence>
<dbReference type="InterPro" id="IPR048493">
    <property type="entry name" value="DUF1980_N"/>
</dbReference>
<feature type="transmembrane region" description="Helical" evidence="1">
    <location>
        <begin position="12"/>
        <end position="28"/>
    </location>
</feature>
<evidence type="ECO:0000313" key="5">
    <source>
        <dbReference type="Proteomes" id="UP000094784"/>
    </source>
</evidence>
<organism evidence="4 5">
    <name type="scientific">Lysinibacillus fusiformis</name>
    <dbReference type="NCBI Taxonomy" id="28031"/>
    <lineage>
        <taxon>Bacteria</taxon>
        <taxon>Bacillati</taxon>
        <taxon>Bacillota</taxon>
        <taxon>Bacilli</taxon>
        <taxon>Bacillales</taxon>
        <taxon>Bacillaceae</taxon>
        <taxon>Lysinibacillus</taxon>
    </lineage>
</organism>
<evidence type="ECO:0000259" key="3">
    <source>
        <dbReference type="Pfam" id="PF21537"/>
    </source>
</evidence>
<keyword evidence="1" id="KW-0812">Transmembrane</keyword>
<accession>A0A1E4R519</accession>
<sequence length="308" mass="35166">MKFHVQQALRALMLLAFSAMIANLHWTGELTKFINPKYEGLSQTAALLFFILFLVQLTRVISLTNASNPCNPIGQACCSNHDHGHSPSIRKKWLAYLIIMTPIMTGFFVPAKILDAAIADKKGGAFIITQQNQSSKIEDYLTSNERIDENIYDEHDADPRLLEEKQEMTKKQYEQLKQQLSQQPMLKMTDEDYTIYYEEINQNLSNYLGKKIQIKGFVLKEESFTEQQLVISRFLITHCVADASIVGFLTEFPEAPTLTEDTWLEVVGTIGQTTYEGASLPVIHIDNWVTIEQPESPYLYPINVRMSF</sequence>
<evidence type="ECO:0000256" key="1">
    <source>
        <dbReference type="SAM" id="Phobius"/>
    </source>
</evidence>
<dbReference type="InterPro" id="IPR052955">
    <property type="entry name" value="UPF0703_membrane_permease"/>
</dbReference>